<dbReference type="InterPro" id="IPR033432">
    <property type="entry name" value="GH94_catalytic"/>
</dbReference>
<sequence>MKTFGYFDDKNREYVINDPATPFPWINYLGNEDFFGLISNTAGGYDFYKDAKFRRITRYRYNGVPMDAGGRYFYINDGNTVWSPGWKPCKTPLDSYECRHGMNYTRITGNKNGVEASALFFVPLKTWAEVQKLTLKNTTNEVKRLKLFSFTEWCLWNAATDMENFQRNWSTGEVEIEGTTVPEGSPSGLTIYHKTEYKERRNHYAYYALTNAKADGYDTDRESFIGLYNDFSNPQCVMAGKPAMSVAHGWSPIASHYVEVELQPGESKDYIFVLGYAENEQEKKFEPNGSPAEGLITSLGNLDHTIINKEKAHAVIEHFSTIEAVDAAFAELREMWDGLLSKFTVKSNDERLDRMVNIWNQYQCMITFCFSRSASFFESGVGRGMGFRDSNQDLVGFVHQIPSRARQRIIDIASTQFPDGGCYHQYQPLTKRGNNDIGGGFNDDPCWLIFGTVAYIKETGDFSILDEMVPWDNEPGTEVTLFEHLRISFNHVVENLGPHMLPLIGRADWNDCLNLNCFSWDPNESFQTTENNSEGSKAESLMIAGLFVLTGKEYVELCQQLASSVCGDAIATYKTEAERAQKCIDSMVEAVKKHGWDGEWYLRAYDFYGNKIGSKDNEEGKIFIESQGFCTMAGIGLEDGMVAKALDSCKKYLDCEHGMVLNNPAFTRYYVEMGEISSYPAGYKENAGIFCHNNPWVIIGETVARRGNDAWDHYTKICPAWIEDQQLHKVEPYVYCQMVAGKDAAKPGEGKNSWLTGTAAWNWLTITQYILGIRPTYDGIEIDPCIPSSLKEYHVHRVLRDAEFDITVKNPEGKEAGVNKIILDGSTIEGNVITATPGKHVVEVIM</sequence>
<dbReference type="InterPro" id="IPR037825">
    <property type="entry name" value="GH94N_CBP"/>
</dbReference>
<dbReference type="InterPro" id="IPR010383">
    <property type="entry name" value="Glyco_hydrolase_94_b-supersand"/>
</dbReference>
<feature type="domain" description="Glycosyl hydrolase 94 supersandwich" evidence="3">
    <location>
        <begin position="12"/>
        <end position="282"/>
    </location>
</feature>
<dbReference type="Pfam" id="PF17167">
    <property type="entry name" value="Glyco_hydro_94"/>
    <property type="match status" value="1"/>
</dbReference>
<accession>W5QTB3</accession>
<dbReference type="InterPro" id="IPR008928">
    <property type="entry name" value="6-hairpin_glycosidase_sf"/>
</dbReference>
<protein>
    <submittedName>
        <fullName evidence="5">Cellobiose phosphorylase</fullName>
    </submittedName>
</protein>
<dbReference type="AlphaFoldDB" id="W5QTB3"/>
<dbReference type="SUPFAM" id="SSF48208">
    <property type="entry name" value="Six-hairpin glycosidases"/>
    <property type="match status" value="1"/>
</dbReference>
<dbReference type="InterPro" id="IPR011013">
    <property type="entry name" value="Gal_mutarotase_sf_dom"/>
</dbReference>
<dbReference type="SUPFAM" id="SSF74650">
    <property type="entry name" value="Galactose mutarotase-like"/>
    <property type="match status" value="1"/>
</dbReference>
<dbReference type="PANTHER" id="PTHR37469">
    <property type="entry name" value="CELLOBIONIC ACID PHOSPHORYLASE-RELATED"/>
    <property type="match status" value="1"/>
</dbReference>
<dbReference type="GO" id="GO:0016757">
    <property type="term" value="F:glycosyltransferase activity"/>
    <property type="evidence" value="ECO:0007669"/>
    <property type="project" value="UniProtKB-KW"/>
</dbReference>
<evidence type="ECO:0000256" key="2">
    <source>
        <dbReference type="ARBA" id="ARBA00022679"/>
    </source>
</evidence>
<dbReference type="PANTHER" id="PTHR37469:SF2">
    <property type="entry name" value="CELLOBIONIC ACID PHOSPHORYLASE"/>
    <property type="match status" value="1"/>
</dbReference>
<dbReference type="Gene3D" id="2.60.420.10">
    <property type="entry name" value="Maltose phosphorylase, domain 3"/>
    <property type="match status" value="1"/>
</dbReference>
<dbReference type="Gene3D" id="1.50.10.10">
    <property type="match status" value="1"/>
</dbReference>
<organism evidence="5">
    <name type="scientific">Prevotella sp. Sc00066</name>
    <dbReference type="NCBI Taxonomy" id="1231731"/>
    <lineage>
        <taxon>Bacteria</taxon>
        <taxon>Pseudomonadati</taxon>
        <taxon>Bacteroidota</taxon>
        <taxon>Bacteroidia</taxon>
        <taxon>Bacteroidales</taxon>
        <taxon>Prevotellaceae</taxon>
        <taxon>Prevotella</taxon>
    </lineage>
</organism>
<keyword evidence="1" id="KW-0328">Glycosyltransferase</keyword>
<dbReference type="Gene3D" id="2.70.98.40">
    <property type="entry name" value="Glycoside hydrolase, family 65, N-terminal domain"/>
    <property type="match status" value="1"/>
</dbReference>
<dbReference type="InterPro" id="IPR052047">
    <property type="entry name" value="GH94_Enzymes"/>
</dbReference>
<evidence type="ECO:0000256" key="1">
    <source>
        <dbReference type="ARBA" id="ARBA00022676"/>
    </source>
</evidence>
<dbReference type="Gene3D" id="1.20.890.20">
    <property type="entry name" value="mpn423 like domain"/>
    <property type="match status" value="1"/>
</dbReference>
<dbReference type="SMART" id="SM01068">
    <property type="entry name" value="CBM_X"/>
    <property type="match status" value="1"/>
</dbReference>
<evidence type="ECO:0000259" key="3">
    <source>
        <dbReference type="Pfam" id="PF06165"/>
    </source>
</evidence>
<dbReference type="EMBL" id="JX424628">
    <property type="protein sequence ID" value="AGH14130.1"/>
    <property type="molecule type" value="Genomic_DNA"/>
</dbReference>
<name>W5QTB3_9BACT</name>
<keyword evidence="2" id="KW-0808">Transferase</keyword>
<dbReference type="GO" id="GO:0005975">
    <property type="term" value="P:carbohydrate metabolic process"/>
    <property type="evidence" value="ECO:0007669"/>
    <property type="project" value="InterPro"/>
</dbReference>
<dbReference type="GO" id="GO:0030246">
    <property type="term" value="F:carbohydrate binding"/>
    <property type="evidence" value="ECO:0007669"/>
    <property type="project" value="InterPro"/>
</dbReference>
<reference evidence="5" key="1">
    <citation type="journal article" date="2014" name="J. Ind. Microbiol. Biotechnol.">
        <title>Analysis of the bovine rumen microbiome reveals a diversity of Sus-like polysaccharide utilization loci from the bacterial phylum Bacteroidetes.</title>
        <authorList>
            <person name="Rosewarne C.P."/>
            <person name="Pope P.B."/>
            <person name="Cheung J.L."/>
            <person name="Morrison M."/>
        </authorList>
    </citation>
    <scope>NUCLEOTIDE SEQUENCE</scope>
    <source>
        <strain evidence="5">Sc00066</strain>
    </source>
</reference>
<evidence type="ECO:0000313" key="5">
    <source>
        <dbReference type="EMBL" id="AGH14130.1"/>
    </source>
</evidence>
<dbReference type="CDD" id="cd11754">
    <property type="entry name" value="GH94N_CBP_like"/>
    <property type="match status" value="1"/>
</dbReference>
<dbReference type="InterPro" id="IPR012341">
    <property type="entry name" value="6hp_glycosidase-like_sf"/>
</dbReference>
<feature type="domain" description="Glycosyl hydrolase 94 catalytic" evidence="4">
    <location>
        <begin position="336"/>
        <end position="772"/>
    </location>
</feature>
<proteinExistence type="predicted"/>
<dbReference type="InterPro" id="IPR037018">
    <property type="entry name" value="GH65_N"/>
</dbReference>
<dbReference type="Pfam" id="PF06165">
    <property type="entry name" value="GH94_b-supersand"/>
    <property type="match status" value="1"/>
</dbReference>
<evidence type="ECO:0000259" key="4">
    <source>
        <dbReference type="Pfam" id="PF17167"/>
    </source>
</evidence>